<dbReference type="Proteomes" id="UP000831019">
    <property type="component" value="Chromosome"/>
</dbReference>
<sequence length="146" mass="16009">MDFAKLTGQPAVIDESLEAFECKPEGYENGAGDPLVLTMHPAGGTRFKKAVRKMHIKVTRSGKEAEETSGDLTEDELEAEIRTQDSRTSELLARCCDGWNMTDGKKPIPYTVENGTELFKQVEPLRSEVDGAMTARGKSTKAKKTA</sequence>
<proteinExistence type="predicted"/>
<protein>
    <recommendedName>
        <fullName evidence="4">Tail assembly chaperone</fullName>
    </recommendedName>
</protein>
<accession>A0ABY3ZIL7</accession>
<dbReference type="RefSeq" id="WP_243262873.1">
    <property type="nucleotide sequence ID" value="NZ_CP085144.1"/>
</dbReference>
<evidence type="ECO:0008006" key="4">
    <source>
        <dbReference type="Google" id="ProtNLM"/>
    </source>
</evidence>
<evidence type="ECO:0000313" key="2">
    <source>
        <dbReference type="EMBL" id="UOA14524.1"/>
    </source>
</evidence>
<feature type="region of interest" description="Disordered" evidence="1">
    <location>
        <begin position="59"/>
        <end position="85"/>
    </location>
</feature>
<dbReference type="EMBL" id="CP085144">
    <property type="protein sequence ID" value="UOA14524.1"/>
    <property type="molecule type" value="Genomic_DNA"/>
</dbReference>
<keyword evidence="3" id="KW-1185">Reference proteome</keyword>
<name>A0ABY3ZIL7_9RHOB</name>
<reference evidence="3" key="1">
    <citation type="journal article" date="2022" name="Microorganisms">
        <title>Beyond the ABCs#Discovery of Three New Plasmid Types in Rhodobacterales (RepQ, RepY, RepW).</title>
        <authorList>
            <person name="Freese H.M."/>
            <person name="Ringel V."/>
            <person name="Overmann J."/>
            <person name="Petersen J."/>
        </authorList>
    </citation>
    <scope>NUCLEOTIDE SEQUENCE [LARGE SCALE GENOMIC DNA]</scope>
    <source>
        <strain evidence="3">DSM 109990</strain>
    </source>
</reference>
<feature type="compositionally biased region" description="Acidic residues" evidence="1">
    <location>
        <begin position="67"/>
        <end position="78"/>
    </location>
</feature>
<gene>
    <name evidence="2" type="ORF">DSM109990_01330</name>
</gene>
<evidence type="ECO:0000256" key="1">
    <source>
        <dbReference type="SAM" id="MobiDB-lite"/>
    </source>
</evidence>
<evidence type="ECO:0000313" key="3">
    <source>
        <dbReference type="Proteomes" id="UP000831019"/>
    </source>
</evidence>
<organism evidence="2 3">
    <name type="scientific">Sulfitobacter dubius</name>
    <dbReference type="NCBI Taxonomy" id="218673"/>
    <lineage>
        <taxon>Bacteria</taxon>
        <taxon>Pseudomonadati</taxon>
        <taxon>Pseudomonadota</taxon>
        <taxon>Alphaproteobacteria</taxon>
        <taxon>Rhodobacterales</taxon>
        <taxon>Roseobacteraceae</taxon>
        <taxon>Sulfitobacter</taxon>
    </lineage>
</organism>